<evidence type="ECO:0000313" key="2">
    <source>
        <dbReference type="Proteomes" id="UP001189429"/>
    </source>
</evidence>
<reference evidence="1" key="1">
    <citation type="submission" date="2023-10" db="EMBL/GenBank/DDBJ databases">
        <authorList>
            <person name="Chen Y."/>
            <person name="Shah S."/>
            <person name="Dougan E. K."/>
            <person name="Thang M."/>
            <person name="Chan C."/>
        </authorList>
    </citation>
    <scope>NUCLEOTIDE SEQUENCE [LARGE SCALE GENOMIC DNA]</scope>
</reference>
<feature type="non-terminal residue" evidence="1">
    <location>
        <position position="193"/>
    </location>
</feature>
<dbReference type="Proteomes" id="UP001189429">
    <property type="component" value="Unassembled WGS sequence"/>
</dbReference>
<dbReference type="PANTHER" id="PTHR31013">
    <property type="entry name" value="THAUMATIN FAMILY PROTEIN-RELATED"/>
    <property type="match status" value="1"/>
</dbReference>
<dbReference type="PROSITE" id="PS51367">
    <property type="entry name" value="THAUMATIN_2"/>
    <property type="match status" value="1"/>
</dbReference>
<evidence type="ECO:0008006" key="3">
    <source>
        <dbReference type="Google" id="ProtNLM"/>
    </source>
</evidence>
<dbReference type="InterPro" id="IPR037176">
    <property type="entry name" value="Osmotin/thaumatin-like_sf"/>
</dbReference>
<dbReference type="InterPro" id="IPR001938">
    <property type="entry name" value="Thaumatin"/>
</dbReference>
<dbReference type="SMART" id="SM00205">
    <property type="entry name" value="THN"/>
    <property type="match status" value="1"/>
</dbReference>
<dbReference type="EMBL" id="CAUYUJ010003577">
    <property type="protein sequence ID" value="CAK0805874.1"/>
    <property type="molecule type" value="Genomic_DNA"/>
</dbReference>
<keyword evidence="2" id="KW-1185">Reference proteome</keyword>
<gene>
    <name evidence="1" type="ORF">PCOR1329_LOCUS12288</name>
</gene>
<organism evidence="1 2">
    <name type="scientific">Prorocentrum cordatum</name>
    <dbReference type="NCBI Taxonomy" id="2364126"/>
    <lineage>
        <taxon>Eukaryota</taxon>
        <taxon>Sar</taxon>
        <taxon>Alveolata</taxon>
        <taxon>Dinophyceae</taxon>
        <taxon>Prorocentrales</taxon>
        <taxon>Prorocentraceae</taxon>
        <taxon>Prorocentrum</taxon>
    </lineage>
</organism>
<proteinExistence type="predicted"/>
<accession>A0ABN9QQJ5</accession>
<evidence type="ECO:0000313" key="1">
    <source>
        <dbReference type="EMBL" id="CAK0805874.1"/>
    </source>
</evidence>
<comment type="caution">
    <text evidence="1">The sequence shown here is derived from an EMBL/GenBank/DDBJ whole genome shotgun (WGS) entry which is preliminary data.</text>
</comment>
<dbReference type="Gene3D" id="2.60.110.10">
    <property type="entry name" value="Thaumatin"/>
    <property type="match status" value="1"/>
</dbReference>
<sequence length="193" mass="20628">MGCAPPVDTKFEASFGGPGELDWVDMSLVDGWTLPFKFEMQGTCWAAEGNRQVESVVDCSKLSLDECPMAEDAGLAGDWLADLQVVHPGTGHTVGCYSPCSKLTLGHWQNDAASGLSPVSPEAVPYCCPTPPSSPGACRSGPIGETRYVQAVHQNCPGVYGYSYDDGMGLLRCTSETTYEVTFYCPTTAHQSR</sequence>
<dbReference type="Pfam" id="PF00314">
    <property type="entry name" value="Thaumatin"/>
    <property type="match status" value="1"/>
</dbReference>
<protein>
    <recommendedName>
        <fullName evidence="3">Cellulase</fullName>
    </recommendedName>
</protein>
<dbReference type="PIRSF" id="PIRSF002703">
    <property type="entry name" value="Thaumatin"/>
    <property type="match status" value="1"/>
</dbReference>
<dbReference type="SUPFAM" id="SSF49870">
    <property type="entry name" value="Osmotin, thaumatin-like protein"/>
    <property type="match status" value="1"/>
</dbReference>
<name>A0ABN9QQJ5_9DINO</name>
<dbReference type="PANTHER" id="PTHR31013:SF2">
    <property type="entry name" value="THAUMATIN-LIKE PROTEIN"/>
    <property type="match status" value="1"/>
</dbReference>